<dbReference type="GO" id="GO:0016787">
    <property type="term" value="F:hydrolase activity"/>
    <property type="evidence" value="ECO:0007669"/>
    <property type="project" value="UniProtKB-KW"/>
</dbReference>
<name>A0A3N0DSZ0_9ACTN</name>
<dbReference type="InterPro" id="IPR029058">
    <property type="entry name" value="AB_hydrolase_fold"/>
</dbReference>
<dbReference type="InterPro" id="IPR051049">
    <property type="entry name" value="Dienelactone_hydrolase-like"/>
</dbReference>
<evidence type="ECO:0000259" key="1">
    <source>
        <dbReference type="Pfam" id="PF01738"/>
    </source>
</evidence>
<dbReference type="OrthoDB" id="9787933at2"/>
<sequence>MTSVTTFTIPVGTASVEAFSGRPDDDADHPGVLFLADAIGLRPQIQTMVDRIASWGYVVLAPHLFFRTGTVAELAPSGDLRQPGERERFFATVGPRIDDLAPRDGVDDVAAYVEALRGMPGVAPGPVGVTGYCLGARIATRAAALHPDDIAAVGGFHGGRLVTDAEDSPHLGLLQARAEFVYGHADNDGSMPPEAVEALEAALTGAGLAHSNVIYPDAPHGYTMADTSMYQEAGAERHYAELRDLFARTL</sequence>
<accession>A0A3N0DSZ0</accession>
<dbReference type="AlphaFoldDB" id="A0A3N0DSZ0"/>
<dbReference type="SUPFAM" id="SSF53474">
    <property type="entry name" value="alpha/beta-Hydrolases"/>
    <property type="match status" value="1"/>
</dbReference>
<dbReference type="Pfam" id="PF01738">
    <property type="entry name" value="DLH"/>
    <property type="match status" value="1"/>
</dbReference>
<reference evidence="2 3" key="1">
    <citation type="submission" date="2018-11" db="EMBL/GenBank/DDBJ databases">
        <authorList>
            <person name="Li F."/>
        </authorList>
    </citation>
    <scope>NUCLEOTIDE SEQUENCE [LARGE SCALE GENOMIC DNA]</scope>
    <source>
        <strain evidence="2 3">KIS18-7</strain>
    </source>
</reference>
<organism evidence="2 3">
    <name type="scientific">Nocardioides marmorisolisilvae</name>
    <dbReference type="NCBI Taxonomy" id="1542737"/>
    <lineage>
        <taxon>Bacteria</taxon>
        <taxon>Bacillati</taxon>
        <taxon>Actinomycetota</taxon>
        <taxon>Actinomycetes</taxon>
        <taxon>Propionibacteriales</taxon>
        <taxon>Nocardioidaceae</taxon>
        <taxon>Nocardioides</taxon>
    </lineage>
</organism>
<proteinExistence type="predicted"/>
<dbReference type="Proteomes" id="UP000277094">
    <property type="component" value="Unassembled WGS sequence"/>
</dbReference>
<evidence type="ECO:0000313" key="2">
    <source>
        <dbReference type="EMBL" id="RNL78621.1"/>
    </source>
</evidence>
<dbReference type="PANTHER" id="PTHR46623">
    <property type="entry name" value="CARBOXYMETHYLENEBUTENOLIDASE-RELATED"/>
    <property type="match status" value="1"/>
</dbReference>
<gene>
    <name evidence="2" type="ORF">EFL95_05910</name>
</gene>
<evidence type="ECO:0000313" key="3">
    <source>
        <dbReference type="Proteomes" id="UP000277094"/>
    </source>
</evidence>
<protein>
    <submittedName>
        <fullName evidence="2">Dienelactone hydrolase family protein</fullName>
    </submittedName>
</protein>
<dbReference type="PANTHER" id="PTHR46623:SF10">
    <property type="entry name" value="CARBOXYMETHYLENEBUTENOLIDASE HOMOLOG"/>
    <property type="match status" value="1"/>
</dbReference>
<dbReference type="EMBL" id="RJSG01000002">
    <property type="protein sequence ID" value="RNL78621.1"/>
    <property type="molecule type" value="Genomic_DNA"/>
</dbReference>
<dbReference type="InterPro" id="IPR002925">
    <property type="entry name" value="Dienelactn_hydro"/>
</dbReference>
<dbReference type="Gene3D" id="3.40.50.1820">
    <property type="entry name" value="alpha/beta hydrolase"/>
    <property type="match status" value="1"/>
</dbReference>
<keyword evidence="3" id="KW-1185">Reference proteome</keyword>
<keyword evidence="2" id="KW-0378">Hydrolase</keyword>
<comment type="caution">
    <text evidence="2">The sequence shown here is derived from an EMBL/GenBank/DDBJ whole genome shotgun (WGS) entry which is preliminary data.</text>
</comment>
<feature type="domain" description="Dienelactone hydrolase" evidence="1">
    <location>
        <begin position="17"/>
        <end position="248"/>
    </location>
</feature>